<gene>
    <name evidence="5" type="ORF">BJ992_001945</name>
</gene>
<dbReference type="PROSITE" id="PS51318">
    <property type="entry name" value="TAT"/>
    <property type="match status" value="1"/>
</dbReference>
<dbReference type="AlphaFoldDB" id="A0A7X0IC63"/>
<comment type="subcellular location">
    <subcellularLocation>
        <location evidence="1">Cell envelope</location>
    </subcellularLocation>
</comment>
<dbReference type="PANTHER" id="PTHR43649:SF31">
    <property type="entry name" value="SN-GLYCEROL-3-PHOSPHATE-BINDING PERIPLASMIC PROTEIN UGPB"/>
    <property type="match status" value="1"/>
</dbReference>
<dbReference type="PANTHER" id="PTHR43649">
    <property type="entry name" value="ARABINOSE-BINDING PROTEIN-RELATED"/>
    <property type="match status" value="1"/>
</dbReference>
<dbReference type="SUPFAM" id="SSF53850">
    <property type="entry name" value="Periplasmic binding protein-like II"/>
    <property type="match status" value="1"/>
</dbReference>
<organism evidence="5 6">
    <name type="scientific">Sphaerisporangium rubeum</name>
    <dbReference type="NCBI Taxonomy" id="321317"/>
    <lineage>
        <taxon>Bacteria</taxon>
        <taxon>Bacillati</taxon>
        <taxon>Actinomycetota</taxon>
        <taxon>Actinomycetes</taxon>
        <taxon>Streptosporangiales</taxon>
        <taxon>Streptosporangiaceae</taxon>
        <taxon>Sphaerisporangium</taxon>
    </lineage>
</organism>
<reference evidence="5 6" key="1">
    <citation type="submission" date="2020-08" db="EMBL/GenBank/DDBJ databases">
        <title>Sequencing the genomes of 1000 actinobacteria strains.</title>
        <authorList>
            <person name="Klenk H.-P."/>
        </authorList>
    </citation>
    <scope>NUCLEOTIDE SEQUENCE [LARGE SCALE GENOMIC DNA]</scope>
    <source>
        <strain evidence="5 6">DSM 44936</strain>
    </source>
</reference>
<dbReference type="InterPro" id="IPR006311">
    <property type="entry name" value="TAT_signal"/>
</dbReference>
<evidence type="ECO:0000256" key="2">
    <source>
        <dbReference type="ARBA" id="ARBA00008520"/>
    </source>
</evidence>
<dbReference type="InterPro" id="IPR050490">
    <property type="entry name" value="Bact_solute-bd_prot1"/>
</dbReference>
<evidence type="ECO:0000313" key="6">
    <source>
        <dbReference type="Proteomes" id="UP000555564"/>
    </source>
</evidence>
<name>A0A7X0IC63_9ACTN</name>
<dbReference type="Pfam" id="PF13416">
    <property type="entry name" value="SBP_bac_8"/>
    <property type="match status" value="1"/>
</dbReference>
<keyword evidence="4" id="KW-0732">Signal</keyword>
<dbReference type="Gene3D" id="3.40.190.10">
    <property type="entry name" value="Periplasmic binding protein-like II"/>
    <property type="match status" value="2"/>
</dbReference>
<evidence type="ECO:0000256" key="3">
    <source>
        <dbReference type="ARBA" id="ARBA00022448"/>
    </source>
</evidence>
<dbReference type="EMBL" id="JACHIU010000001">
    <property type="protein sequence ID" value="MBB6472514.1"/>
    <property type="molecule type" value="Genomic_DNA"/>
</dbReference>
<evidence type="ECO:0000313" key="5">
    <source>
        <dbReference type="EMBL" id="MBB6472514.1"/>
    </source>
</evidence>
<comment type="caution">
    <text evidence="5">The sequence shown here is derived from an EMBL/GenBank/DDBJ whole genome shotgun (WGS) entry which is preliminary data.</text>
</comment>
<keyword evidence="6" id="KW-1185">Reference proteome</keyword>
<dbReference type="RefSeq" id="WP_343072574.1">
    <property type="nucleotide sequence ID" value="NZ_JACHIU010000001.1"/>
</dbReference>
<dbReference type="Proteomes" id="UP000555564">
    <property type="component" value="Unassembled WGS sequence"/>
</dbReference>
<evidence type="ECO:0000256" key="1">
    <source>
        <dbReference type="ARBA" id="ARBA00004196"/>
    </source>
</evidence>
<comment type="similarity">
    <text evidence="2">Belongs to the bacterial solute-binding protein 1 family.</text>
</comment>
<sequence length="569" mass="62340">MEHPPHRDQAPVRTTRRGFLGLAGLGAAALAGGGLTAACSAPATRRPGSGGGATAAAADKLKTLTPSYVAYPGVAPDVPGTVSNLPGVPGVGGGYLKYPLNAADAITAKGPGGTYKAMTPLWGPPPPGLDDNSYFQACNADMGSTIEFQIADGITYVDKVTARLAAGDIPELMVIPQWEIEKMSDFNLAVDKAFEDLTPYLQGDKVKAYPMLANLPSPAWEFSVFNGKLMAVPFPTEPYPFALLYRKDLFAENAGWTLPKSADELFELGKAITDPKAKRWAFGDIHEMLWPTFRVPQEWRVQDGKLVYKYETPEWEQCVTFMRKLFEAKLIHPNVAGSKGANEKDLFASGQLLIYRDGLGAWKELLAQHRGKNPDFAIGALPLFAHDGGTPMMYHNNPAGIFTFVRKGLGPEKMKEILGILNWCAAPFGTKEYELATYGVEGKHFDRDQAGVPQPTDLGRKEIAPSYVFLGGRPLVAEFVAYPDAVRDSVTWQNESFKYIEPTPLAGIRHQRPSKMSGLQVPTEDKFTDVMRGRRPVSDIKKIVEEWRRDGGDEARDFYLKVLRDNGRA</sequence>
<protein>
    <submittedName>
        <fullName evidence="5">Putative aldouronate transport system substrate-binding protein</fullName>
    </submittedName>
</protein>
<dbReference type="InterPro" id="IPR006059">
    <property type="entry name" value="SBP"/>
</dbReference>
<accession>A0A7X0IC63</accession>
<evidence type="ECO:0000256" key="4">
    <source>
        <dbReference type="ARBA" id="ARBA00022729"/>
    </source>
</evidence>
<dbReference type="GO" id="GO:0030313">
    <property type="term" value="C:cell envelope"/>
    <property type="evidence" value="ECO:0007669"/>
    <property type="project" value="UniProtKB-SubCell"/>
</dbReference>
<keyword evidence="3" id="KW-0813">Transport</keyword>
<proteinExistence type="inferred from homology"/>